<dbReference type="Proteomes" id="UP000178449">
    <property type="component" value="Unassembled WGS sequence"/>
</dbReference>
<dbReference type="PANTHER" id="PTHR37952">
    <property type="match status" value="1"/>
</dbReference>
<evidence type="ECO:0000313" key="2">
    <source>
        <dbReference type="Proteomes" id="UP000178449"/>
    </source>
</evidence>
<dbReference type="EMBL" id="MFNE01000043">
    <property type="protein sequence ID" value="OGG94146.1"/>
    <property type="molecule type" value="Genomic_DNA"/>
</dbReference>
<accession>A0A1F6G7P9</accession>
<organism evidence="1 2">
    <name type="scientific">Candidatus Lambdaproteobacteria bacterium RIFOXYD2_FULL_50_16</name>
    <dbReference type="NCBI Taxonomy" id="1817772"/>
    <lineage>
        <taxon>Bacteria</taxon>
        <taxon>Pseudomonadati</taxon>
        <taxon>Pseudomonadota</taxon>
        <taxon>Candidatus Lambdaproteobacteria</taxon>
    </lineage>
</organism>
<dbReference type="GO" id="GO:0005829">
    <property type="term" value="C:cytosol"/>
    <property type="evidence" value="ECO:0007669"/>
    <property type="project" value="TreeGrafter"/>
</dbReference>
<dbReference type="STRING" id="1817772.A2527_09630"/>
<reference evidence="1 2" key="1">
    <citation type="journal article" date="2016" name="Nat. Commun.">
        <title>Thousands of microbial genomes shed light on interconnected biogeochemical processes in an aquifer system.</title>
        <authorList>
            <person name="Anantharaman K."/>
            <person name="Brown C.T."/>
            <person name="Hug L.A."/>
            <person name="Sharon I."/>
            <person name="Castelle C.J."/>
            <person name="Probst A.J."/>
            <person name="Thomas B.C."/>
            <person name="Singh A."/>
            <person name="Wilkins M.J."/>
            <person name="Karaoz U."/>
            <person name="Brodie E.L."/>
            <person name="Williams K.H."/>
            <person name="Hubbard S.S."/>
            <person name="Banfield J.F."/>
        </authorList>
    </citation>
    <scope>NUCLEOTIDE SEQUENCE [LARGE SCALE GENOMIC DNA]</scope>
</reference>
<sequence>MVLGWAGTLWGEEVAEKQVGAWYLAGVVQRRVVEVKVITDPKVEGVVCHFAYVVKKLSFEDPSDSTIACRRVGPVRFKEAIEEGPEGEVVFADSRNIFFKTFRIRRVYDKSNHSLVYVSYTKEIIDGSNKLSISTVVIDP</sequence>
<comment type="caution">
    <text evidence="1">The sequence shown here is derived from an EMBL/GenBank/DDBJ whole genome shotgun (WGS) entry which is preliminary data.</text>
</comment>
<gene>
    <name evidence="1" type="ORF">A2527_09630</name>
</gene>
<protein>
    <recommendedName>
        <fullName evidence="3">CREA protein</fullName>
    </recommendedName>
</protein>
<proteinExistence type="predicted"/>
<dbReference type="AlphaFoldDB" id="A0A1F6G7P9"/>
<name>A0A1F6G7P9_9PROT</name>
<evidence type="ECO:0000313" key="1">
    <source>
        <dbReference type="EMBL" id="OGG94146.1"/>
    </source>
</evidence>
<dbReference type="Pfam" id="PF05981">
    <property type="entry name" value="CreA"/>
    <property type="match status" value="1"/>
</dbReference>
<dbReference type="PANTHER" id="PTHR37952:SF2">
    <property type="entry name" value="PROTEIN CREA"/>
    <property type="match status" value="1"/>
</dbReference>
<dbReference type="InterPro" id="IPR010292">
    <property type="entry name" value="Uncharacterised_CreA"/>
</dbReference>
<evidence type="ECO:0008006" key="3">
    <source>
        <dbReference type="Google" id="ProtNLM"/>
    </source>
</evidence>